<dbReference type="Pfam" id="PF05056">
    <property type="entry name" value="DUF674"/>
    <property type="match status" value="1"/>
</dbReference>
<dbReference type="AlphaFoldDB" id="V7B9Z5"/>
<dbReference type="eggNOG" id="KOG0017">
    <property type="taxonomic scope" value="Eukaryota"/>
</dbReference>
<evidence type="ECO:0000313" key="1">
    <source>
        <dbReference type="EMBL" id="ESW14702.1"/>
    </source>
</evidence>
<dbReference type="PANTHER" id="PTHR33103:SF19">
    <property type="entry name" value="OS09G0544700 PROTEIN"/>
    <property type="match status" value="1"/>
</dbReference>
<proteinExistence type="predicted"/>
<accession>V7B9Z5</accession>
<keyword evidence="2" id="KW-1185">Reference proteome</keyword>
<evidence type="ECO:0000313" key="2">
    <source>
        <dbReference type="Proteomes" id="UP000000226"/>
    </source>
</evidence>
<dbReference type="PANTHER" id="PTHR33103">
    <property type="entry name" value="OS01G0153900 PROTEIN"/>
    <property type="match status" value="1"/>
</dbReference>
<name>V7B9Z5_PHAVU</name>
<protein>
    <recommendedName>
        <fullName evidence="3">DUF674 domain-containing protein</fullName>
    </recommendedName>
</protein>
<dbReference type="InterPro" id="IPR007750">
    <property type="entry name" value="DUF674"/>
</dbReference>
<gene>
    <name evidence="1" type="ORF">PHAVU_007G010200g</name>
</gene>
<dbReference type="Proteomes" id="UP000000226">
    <property type="component" value="Chromosome 7"/>
</dbReference>
<dbReference type="OMA" id="TVMPMSA"/>
<sequence>MESSSSSSSKLTLKLLIDSNRDKVLFAEASKPVVDFLFNLLSLPMGTVIRILNKDHMVGSLGNLYQSVENLDETYMQPNQQKDLLLRPSAAIASSQISGLLPSVDDSSFNFSATTLLYRCPGHVGHVTRDNCTPCPEANCGRTMNSKVSFVGGSAKGIFGDKSGFVKEVVTYMVMDDLVIQPMSSISSITLLNKFNVTEVGALQEKVVVLDMEQGVNLLKVSLQSKKVLTDVFLKKNKSK</sequence>
<dbReference type="OrthoDB" id="1165547at2759"/>
<dbReference type="Gramene" id="ESW14702">
    <property type="protein sequence ID" value="ESW14702"/>
    <property type="gene ID" value="PHAVU_007G010200g"/>
</dbReference>
<dbReference type="STRING" id="3885.V7B9Z5"/>
<evidence type="ECO:0008006" key="3">
    <source>
        <dbReference type="Google" id="ProtNLM"/>
    </source>
</evidence>
<dbReference type="EMBL" id="CM002294">
    <property type="protein sequence ID" value="ESW14702.1"/>
    <property type="molecule type" value="Genomic_DNA"/>
</dbReference>
<reference evidence="2" key="1">
    <citation type="journal article" date="2014" name="Nat. Genet.">
        <title>A reference genome for common bean and genome-wide analysis of dual domestications.</title>
        <authorList>
            <person name="Schmutz J."/>
            <person name="McClean P.E."/>
            <person name="Mamidi S."/>
            <person name="Wu G.A."/>
            <person name="Cannon S.B."/>
            <person name="Grimwood J."/>
            <person name="Jenkins J."/>
            <person name="Shu S."/>
            <person name="Song Q."/>
            <person name="Chavarro C."/>
            <person name="Torres-Torres M."/>
            <person name="Geffroy V."/>
            <person name="Moghaddam S.M."/>
            <person name="Gao D."/>
            <person name="Abernathy B."/>
            <person name="Barry K."/>
            <person name="Blair M."/>
            <person name="Brick M.A."/>
            <person name="Chovatia M."/>
            <person name="Gepts P."/>
            <person name="Goodstein D.M."/>
            <person name="Gonzales M."/>
            <person name="Hellsten U."/>
            <person name="Hyten D.L."/>
            <person name="Jia G."/>
            <person name="Kelly J.D."/>
            <person name="Kudrna D."/>
            <person name="Lee R."/>
            <person name="Richard M.M."/>
            <person name="Miklas P.N."/>
            <person name="Osorno J.M."/>
            <person name="Rodrigues J."/>
            <person name="Thareau V."/>
            <person name="Urrea C.A."/>
            <person name="Wang M."/>
            <person name="Yu Y."/>
            <person name="Zhang M."/>
            <person name="Wing R.A."/>
            <person name="Cregan P.B."/>
            <person name="Rokhsar D.S."/>
            <person name="Jackson S.A."/>
        </authorList>
    </citation>
    <scope>NUCLEOTIDE SEQUENCE [LARGE SCALE GENOMIC DNA]</scope>
    <source>
        <strain evidence="2">cv. G19833</strain>
    </source>
</reference>
<organism evidence="1 2">
    <name type="scientific">Phaseolus vulgaris</name>
    <name type="common">Kidney bean</name>
    <name type="synonym">French bean</name>
    <dbReference type="NCBI Taxonomy" id="3885"/>
    <lineage>
        <taxon>Eukaryota</taxon>
        <taxon>Viridiplantae</taxon>
        <taxon>Streptophyta</taxon>
        <taxon>Embryophyta</taxon>
        <taxon>Tracheophyta</taxon>
        <taxon>Spermatophyta</taxon>
        <taxon>Magnoliopsida</taxon>
        <taxon>eudicotyledons</taxon>
        <taxon>Gunneridae</taxon>
        <taxon>Pentapetalae</taxon>
        <taxon>rosids</taxon>
        <taxon>fabids</taxon>
        <taxon>Fabales</taxon>
        <taxon>Fabaceae</taxon>
        <taxon>Papilionoideae</taxon>
        <taxon>50 kb inversion clade</taxon>
        <taxon>NPAAA clade</taxon>
        <taxon>indigoferoid/millettioid clade</taxon>
        <taxon>Phaseoleae</taxon>
        <taxon>Phaseolus</taxon>
    </lineage>
</organism>